<reference evidence="3" key="1">
    <citation type="journal article" date="2022" name="Cell">
        <title>Repeat-based holocentromeres influence genome architecture and karyotype evolution.</title>
        <authorList>
            <person name="Hofstatter P.G."/>
            <person name="Thangavel G."/>
            <person name="Lux T."/>
            <person name="Neumann P."/>
            <person name="Vondrak T."/>
            <person name="Novak P."/>
            <person name="Zhang M."/>
            <person name="Costa L."/>
            <person name="Castellani M."/>
            <person name="Scott A."/>
            <person name="Toegelov H."/>
            <person name="Fuchs J."/>
            <person name="Mata-Sucre Y."/>
            <person name="Dias Y."/>
            <person name="Vanzela A.L.L."/>
            <person name="Huettel B."/>
            <person name="Almeida C.C.S."/>
            <person name="Simkova H."/>
            <person name="Souza G."/>
            <person name="Pedrosa-Harand A."/>
            <person name="Macas J."/>
            <person name="Mayer K.F.X."/>
            <person name="Houben A."/>
            <person name="Marques A."/>
        </authorList>
    </citation>
    <scope>NUCLEOTIDE SEQUENCE</scope>
    <source>
        <strain evidence="3">RhyBre1mFocal</strain>
    </source>
</reference>
<dbReference type="GO" id="GO:0005829">
    <property type="term" value="C:cytosol"/>
    <property type="evidence" value="ECO:0007669"/>
    <property type="project" value="UniProtKB-SubCell"/>
</dbReference>
<dbReference type="SUPFAM" id="SSF47226">
    <property type="entry name" value="Histidine-containing phosphotransfer domain, HPT domain"/>
    <property type="match status" value="1"/>
</dbReference>
<dbReference type="OrthoDB" id="1673781at2759"/>
<evidence type="ECO:0000256" key="2">
    <source>
        <dbReference type="RuleBase" id="RU369004"/>
    </source>
</evidence>
<evidence type="ECO:0000313" key="4">
    <source>
        <dbReference type="Proteomes" id="UP001151287"/>
    </source>
</evidence>
<dbReference type="AlphaFoldDB" id="A0A9Q0CYU4"/>
<organism evidence="3 4">
    <name type="scientific">Rhynchospora breviuscula</name>
    <dbReference type="NCBI Taxonomy" id="2022672"/>
    <lineage>
        <taxon>Eukaryota</taxon>
        <taxon>Viridiplantae</taxon>
        <taxon>Streptophyta</taxon>
        <taxon>Embryophyta</taxon>
        <taxon>Tracheophyta</taxon>
        <taxon>Spermatophyta</taxon>
        <taxon>Magnoliopsida</taxon>
        <taxon>Liliopsida</taxon>
        <taxon>Poales</taxon>
        <taxon>Cyperaceae</taxon>
        <taxon>Cyperoideae</taxon>
        <taxon>Rhynchosporeae</taxon>
        <taxon>Rhynchospora</taxon>
    </lineage>
</organism>
<dbReference type="PANTHER" id="PTHR28242:SF30">
    <property type="entry name" value="HISTIDINE-CONTAINING PHOSPHOTRANSFER PROTEIN 2"/>
    <property type="match status" value="1"/>
</dbReference>
<dbReference type="InterPro" id="IPR036641">
    <property type="entry name" value="HPT_dom_sf"/>
</dbReference>
<keyword evidence="2" id="KW-0932">Cytokinin signaling pathway</keyword>
<sequence length="161" mass="18480">MADDPLKTQPTDIKAQPKEERTHLVNSMFAEYKTVATQAKQYNQVVISLYVKYAENKISELARLLNEPVINVSKVAAYVYQLNGQSSSVGAKRLGLACTKFHEAQKENDREVWMAAFFNIRREFDELHNKFQTYLQLEHQIQALRTIDDNFAAITISDHSV</sequence>
<comment type="domain">
    <text evidence="2">Histidine-containing phosphotransfer domain (HPt) contains an active histidine that mediates the phosphotransfer.</text>
</comment>
<protein>
    <recommendedName>
        <fullName evidence="2">Histidine-containing phosphotransfer protein</fullName>
    </recommendedName>
</protein>
<dbReference type="GO" id="GO:0043424">
    <property type="term" value="F:protein histidine kinase binding"/>
    <property type="evidence" value="ECO:0007669"/>
    <property type="project" value="UniProtKB-UniRule"/>
</dbReference>
<dbReference type="EMBL" id="JAMQYH010000001">
    <property type="protein sequence ID" value="KAJ1702699.1"/>
    <property type="molecule type" value="Genomic_DNA"/>
</dbReference>
<accession>A0A9Q0CYU4</accession>
<comment type="caution">
    <text evidence="3">The sequence shown here is derived from an EMBL/GenBank/DDBJ whole genome shotgun (WGS) entry which is preliminary data.</text>
</comment>
<comment type="function">
    <text evidence="2">Functions as a two-component phosphorelay mediators between cytokinin sensor histidine kinases and response regulators (B-type ARRs). Plays an important role in propagating cytokinin signal transduction.</text>
</comment>
<dbReference type="PANTHER" id="PTHR28242">
    <property type="entry name" value="PHOSPHORELAY INTERMEDIATE PROTEIN YPD1"/>
    <property type="match status" value="1"/>
</dbReference>
<name>A0A9Q0CYU4_9POAL</name>
<dbReference type="GO" id="GO:0000160">
    <property type="term" value="P:phosphorelay signal transduction system"/>
    <property type="evidence" value="ECO:0007669"/>
    <property type="project" value="UniProtKB-UniRule"/>
</dbReference>
<dbReference type="Gene3D" id="1.20.120.160">
    <property type="entry name" value="HPT domain"/>
    <property type="match status" value="1"/>
</dbReference>
<comment type="subcellular location">
    <subcellularLocation>
        <location evidence="2">Cytoplasm</location>
        <location evidence="2">Cytosol</location>
    </subcellularLocation>
    <subcellularLocation>
        <location evidence="2">Nucleus</location>
    </subcellularLocation>
</comment>
<dbReference type="Proteomes" id="UP001151287">
    <property type="component" value="Unassembled WGS sequence"/>
</dbReference>
<proteinExistence type="predicted"/>
<evidence type="ECO:0000313" key="3">
    <source>
        <dbReference type="EMBL" id="KAJ1702699.1"/>
    </source>
</evidence>
<gene>
    <name evidence="3" type="ORF">LUZ63_002478</name>
</gene>
<keyword evidence="1 2" id="KW-0902">Two-component regulatory system</keyword>
<dbReference type="GO" id="GO:0009927">
    <property type="term" value="F:histidine phosphotransfer kinase activity"/>
    <property type="evidence" value="ECO:0007669"/>
    <property type="project" value="UniProtKB-UniRule"/>
</dbReference>
<keyword evidence="4" id="KW-1185">Reference proteome</keyword>
<dbReference type="GO" id="GO:0009736">
    <property type="term" value="P:cytokinin-activated signaling pathway"/>
    <property type="evidence" value="ECO:0007669"/>
    <property type="project" value="UniProtKB-KW"/>
</dbReference>
<evidence type="ECO:0000256" key="1">
    <source>
        <dbReference type="ARBA" id="ARBA00023012"/>
    </source>
</evidence>
<dbReference type="GO" id="GO:0005634">
    <property type="term" value="C:nucleus"/>
    <property type="evidence" value="ECO:0007669"/>
    <property type="project" value="UniProtKB-SubCell"/>
</dbReference>
<dbReference type="InterPro" id="IPR045871">
    <property type="entry name" value="AHP1-5/YPD1"/>
</dbReference>